<dbReference type="GO" id="GO:0008168">
    <property type="term" value="F:methyltransferase activity"/>
    <property type="evidence" value="ECO:0007669"/>
    <property type="project" value="InterPro"/>
</dbReference>
<protein>
    <recommendedName>
        <fullName evidence="4">Jasmonate O-methyltransferase</fullName>
    </recommendedName>
</protein>
<comment type="similarity">
    <text evidence="1">Belongs to the methyltransferase superfamily. Type-7 methyltransferase family.</text>
</comment>
<sequence length="274" mass="30262">MNGGSGSGSGTYSYARNSTWQRNGAAAMEDALKEAAMESLDLQKVLCDSNTFVVADLGCSVGHHHRSPWEEQAGSFYGSLFPSSSIHIAYSSSALNWLSKVPEGSIIHYNGAPDAVASAYEAQFEEDMEVFFRCRAREIAAGGLMLFSMAAVPSRDVQHPVALMYTFIESILIDMVKEVDSFNLPIVLPSIEEIRRLAEKNKCFEIVKMENAMEGETKIAVMHLRAGLEGTLTNHFGNEIVEQVFERAMQQHHNLQSTQIHTSSAGIFVVLRRH</sequence>
<name>A0A8X8X429_SALSN</name>
<dbReference type="PANTHER" id="PTHR31009">
    <property type="entry name" value="S-ADENOSYL-L-METHIONINE:CARBOXYL METHYLTRANSFERASE FAMILY PROTEIN"/>
    <property type="match status" value="1"/>
</dbReference>
<dbReference type="InterPro" id="IPR005299">
    <property type="entry name" value="MeTrfase_7"/>
</dbReference>
<reference evidence="2" key="2">
    <citation type="submission" date="2020-08" db="EMBL/GenBank/DDBJ databases">
        <title>Plant Genome Project.</title>
        <authorList>
            <person name="Zhang R.-G."/>
        </authorList>
    </citation>
    <scope>NUCLEOTIDE SEQUENCE</scope>
    <source>
        <strain evidence="2">Huo1</strain>
        <tissue evidence="2">Leaf</tissue>
    </source>
</reference>
<evidence type="ECO:0000256" key="1">
    <source>
        <dbReference type="ARBA" id="ARBA00007967"/>
    </source>
</evidence>
<dbReference type="SUPFAM" id="SSF53335">
    <property type="entry name" value="S-adenosyl-L-methionine-dependent methyltransferases"/>
    <property type="match status" value="1"/>
</dbReference>
<dbReference type="AlphaFoldDB" id="A0A8X8X429"/>
<reference evidence="2" key="1">
    <citation type="submission" date="2018-01" db="EMBL/GenBank/DDBJ databases">
        <authorList>
            <person name="Mao J.F."/>
        </authorList>
    </citation>
    <scope>NUCLEOTIDE SEQUENCE</scope>
    <source>
        <strain evidence="2">Huo1</strain>
        <tissue evidence="2">Leaf</tissue>
    </source>
</reference>
<accession>A0A8X8X429</accession>
<gene>
    <name evidence="2" type="ORF">SASPL_132907</name>
</gene>
<proteinExistence type="inferred from homology"/>
<organism evidence="2">
    <name type="scientific">Salvia splendens</name>
    <name type="common">Scarlet sage</name>
    <dbReference type="NCBI Taxonomy" id="180675"/>
    <lineage>
        <taxon>Eukaryota</taxon>
        <taxon>Viridiplantae</taxon>
        <taxon>Streptophyta</taxon>
        <taxon>Embryophyta</taxon>
        <taxon>Tracheophyta</taxon>
        <taxon>Spermatophyta</taxon>
        <taxon>Magnoliopsida</taxon>
        <taxon>eudicotyledons</taxon>
        <taxon>Gunneridae</taxon>
        <taxon>Pentapetalae</taxon>
        <taxon>asterids</taxon>
        <taxon>lamiids</taxon>
        <taxon>Lamiales</taxon>
        <taxon>Lamiaceae</taxon>
        <taxon>Nepetoideae</taxon>
        <taxon>Mentheae</taxon>
        <taxon>Salviinae</taxon>
        <taxon>Salvia</taxon>
        <taxon>Salvia subgen. Calosphace</taxon>
        <taxon>core Calosphace</taxon>
    </lineage>
</organism>
<comment type="caution">
    <text evidence="2">The sequence shown here is derived from an EMBL/GenBank/DDBJ whole genome shotgun (WGS) entry which is preliminary data.</text>
</comment>
<dbReference type="Proteomes" id="UP000298416">
    <property type="component" value="Unassembled WGS sequence"/>
</dbReference>
<evidence type="ECO:0000313" key="2">
    <source>
        <dbReference type="EMBL" id="KAG6405318.1"/>
    </source>
</evidence>
<dbReference type="EMBL" id="PNBA02000012">
    <property type="protein sequence ID" value="KAG6405318.1"/>
    <property type="molecule type" value="Genomic_DNA"/>
</dbReference>
<dbReference type="Gene3D" id="3.40.50.150">
    <property type="entry name" value="Vaccinia Virus protein VP39"/>
    <property type="match status" value="2"/>
</dbReference>
<dbReference type="InterPro" id="IPR029063">
    <property type="entry name" value="SAM-dependent_MTases_sf"/>
</dbReference>
<keyword evidence="3" id="KW-1185">Reference proteome</keyword>
<evidence type="ECO:0000313" key="3">
    <source>
        <dbReference type="Proteomes" id="UP000298416"/>
    </source>
</evidence>
<evidence type="ECO:0008006" key="4">
    <source>
        <dbReference type="Google" id="ProtNLM"/>
    </source>
</evidence>
<dbReference type="Pfam" id="PF03492">
    <property type="entry name" value="Methyltransf_7"/>
    <property type="match status" value="1"/>
</dbReference>